<organism evidence="1 2">
    <name type="scientific">Fontimonas thermophila</name>
    <dbReference type="NCBI Taxonomy" id="1076937"/>
    <lineage>
        <taxon>Bacteria</taxon>
        <taxon>Pseudomonadati</taxon>
        <taxon>Pseudomonadota</taxon>
        <taxon>Gammaproteobacteria</taxon>
        <taxon>Nevskiales</taxon>
        <taxon>Nevskiaceae</taxon>
        <taxon>Fontimonas</taxon>
    </lineage>
</organism>
<dbReference type="EMBL" id="FOOC01000011">
    <property type="protein sequence ID" value="SFF59805.1"/>
    <property type="molecule type" value="Genomic_DNA"/>
</dbReference>
<dbReference type="InterPro" id="IPR023614">
    <property type="entry name" value="Porin_dom_sf"/>
</dbReference>
<accession>A0A1I2JY92</accession>
<evidence type="ECO:0000313" key="1">
    <source>
        <dbReference type="EMBL" id="SFF59805.1"/>
    </source>
</evidence>
<reference evidence="1 2" key="1">
    <citation type="submission" date="2016-10" db="EMBL/GenBank/DDBJ databases">
        <authorList>
            <person name="de Groot N.N."/>
        </authorList>
    </citation>
    <scope>NUCLEOTIDE SEQUENCE [LARGE SCALE GENOMIC DNA]</scope>
    <source>
        <strain evidence="1 2">DSM 23609</strain>
    </source>
</reference>
<proteinExistence type="predicted"/>
<gene>
    <name evidence="1" type="ORF">SAMN04488120_11146</name>
</gene>
<evidence type="ECO:0000313" key="2">
    <source>
        <dbReference type="Proteomes" id="UP000199771"/>
    </source>
</evidence>
<dbReference type="AlphaFoldDB" id="A0A1I2JY92"/>
<name>A0A1I2JY92_9GAMM</name>
<keyword evidence="2" id="KW-1185">Reference proteome</keyword>
<dbReference type="SUPFAM" id="SSF56935">
    <property type="entry name" value="Porins"/>
    <property type="match status" value="1"/>
</dbReference>
<sequence>MALGLLQAALAPAQPPVPDPALAGLREGLGLGYRLGDSGFNLGGYAEAAYASRDGEQPWRLALNALSGILWWDGGGRWRFLMELELEDGLVVQPGDTTTDTATPVLERFHVDYAYGDRWQLRLGKFLTPIGRWNLIHAAPLTWTTSRPLITEATFPTNATGAMVHGVLPWTADGIEYALYVSPGEELFAAKDIDTFREALGLRLATSLLPDTQFGISFASFEQESTPDRKTLYGLDFRWAWRRYELSGELAYRTRDFGEDQIDEHGHYLQAVAPLSARLFAVARYENFHASNAAHDINRYLAGLTFRPLPAFALKAEYARMTDDRMGRDDTVRASVAVLF</sequence>
<dbReference type="Gene3D" id="2.40.160.10">
    <property type="entry name" value="Porin"/>
    <property type="match status" value="1"/>
</dbReference>
<protein>
    <submittedName>
        <fullName evidence="1">Porin</fullName>
    </submittedName>
</protein>
<dbReference type="STRING" id="1076937.SAMN04488120_11146"/>
<dbReference type="Proteomes" id="UP000199771">
    <property type="component" value="Unassembled WGS sequence"/>
</dbReference>